<evidence type="ECO:0000256" key="1">
    <source>
        <dbReference type="SAM" id="Phobius"/>
    </source>
</evidence>
<keyword evidence="1" id="KW-0812">Transmembrane</keyword>
<feature type="transmembrane region" description="Helical" evidence="1">
    <location>
        <begin position="5"/>
        <end position="25"/>
    </location>
</feature>
<proteinExistence type="predicted"/>
<protein>
    <submittedName>
        <fullName evidence="2">DgyrCDS10544</fullName>
    </submittedName>
</protein>
<dbReference type="SUPFAM" id="SSF53448">
    <property type="entry name" value="Nucleotide-diphospho-sugar transferases"/>
    <property type="match status" value="1"/>
</dbReference>
<dbReference type="AlphaFoldDB" id="A0A7I8W5M4"/>
<keyword evidence="3" id="KW-1185">Reference proteome</keyword>
<keyword evidence="1" id="KW-0472">Membrane</keyword>
<name>A0A7I8W5M4_9ANNE</name>
<keyword evidence="1" id="KW-1133">Transmembrane helix</keyword>
<dbReference type="OrthoDB" id="6279367at2759"/>
<accession>A0A7I8W5M4</accession>
<evidence type="ECO:0000313" key="2">
    <source>
        <dbReference type="EMBL" id="CAD5122094.1"/>
    </source>
</evidence>
<gene>
    <name evidence="2" type="ORF">DGYR_LOCUS9945</name>
</gene>
<sequence length="511" mass="60645">MKKKLIRFFVIIAFFIGFLIIFQSWRRMKILNLQFITNSQSNKTNTVKITKIVNEFEVSPFRTKYFNIGIGLGITTREVPNGDKDILNKTPFFRHFMPSFVKTFSPGMTYNFYLGYDFNDWFFEKEANRISFQKKFHSFCYNRKISASITFHECKYDKRPTWSQNDAMMIAYLDGNDYLYRINDDTILETSGWTEGFIMSLLSFEPRNIGAVGPKHSGGNEFIITYDFVHRTHVDIFGRYYPQLFTDWWGDNWMSFIYAPHRVSKLNFVLVKHVQTKTRYSVTRQTQYLWQGQVIKDRKFLTKCLHIHEKNRNKSPSRSKLIIITVQINSEDQLYGALRNAQLRYLFFPEWKLRIIVSKPLDKLWSKAMKRLDVDVEIADNPSIKFEYLPLLAVNEKQLDALLIRNATSRLSDIDYNLVENFLHSNYSVHIIKDKKNTDSKLRIGIMGFRPKNLPFLSFAKIEDPWNWLQTTFYKIINSLCVLNVACKYDSMEEFEEYFGKKYNKRMEVVS</sequence>
<organism evidence="2 3">
    <name type="scientific">Dimorphilus gyrociliatus</name>
    <dbReference type="NCBI Taxonomy" id="2664684"/>
    <lineage>
        <taxon>Eukaryota</taxon>
        <taxon>Metazoa</taxon>
        <taxon>Spiralia</taxon>
        <taxon>Lophotrochozoa</taxon>
        <taxon>Annelida</taxon>
        <taxon>Polychaeta</taxon>
        <taxon>Polychaeta incertae sedis</taxon>
        <taxon>Dinophilidae</taxon>
        <taxon>Dimorphilus</taxon>
    </lineage>
</organism>
<dbReference type="InterPro" id="IPR029044">
    <property type="entry name" value="Nucleotide-diphossugar_trans"/>
</dbReference>
<comment type="caution">
    <text evidence="2">The sequence shown here is derived from an EMBL/GenBank/DDBJ whole genome shotgun (WGS) entry which is preliminary data.</text>
</comment>
<dbReference type="EMBL" id="CAJFCJ010000016">
    <property type="protein sequence ID" value="CAD5122094.1"/>
    <property type="molecule type" value="Genomic_DNA"/>
</dbReference>
<evidence type="ECO:0000313" key="3">
    <source>
        <dbReference type="Proteomes" id="UP000549394"/>
    </source>
</evidence>
<reference evidence="2 3" key="1">
    <citation type="submission" date="2020-08" db="EMBL/GenBank/DDBJ databases">
        <authorList>
            <person name="Hejnol A."/>
        </authorList>
    </citation>
    <scope>NUCLEOTIDE SEQUENCE [LARGE SCALE GENOMIC DNA]</scope>
</reference>
<dbReference type="Proteomes" id="UP000549394">
    <property type="component" value="Unassembled WGS sequence"/>
</dbReference>